<evidence type="ECO:0000313" key="3">
    <source>
        <dbReference type="Proteomes" id="UP000027602"/>
    </source>
</evidence>
<name>I3DTG4_BACMM</name>
<dbReference type="InterPro" id="IPR027417">
    <property type="entry name" value="P-loop_NTPase"/>
</dbReference>
<gene>
    <name evidence="2" type="ORF">BMMGA3_16940</name>
</gene>
<sequence length="54" mass="6224">MNMRHIVEMVANKYPRVLATCRGLGMTMMTIIQDIGQLEDKRRYGPVMARSIIN</sequence>
<organism evidence="2 3">
    <name type="scientific">Bacillus methanolicus (strain MGA3 / ATCC 53907)</name>
    <dbReference type="NCBI Taxonomy" id="796606"/>
    <lineage>
        <taxon>Bacteria</taxon>
        <taxon>Bacillati</taxon>
        <taxon>Bacillota</taxon>
        <taxon>Bacilli</taxon>
        <taxon>Bacillales</taxon>
        <taxon>Bacillaceae</taxon>
        <taxon>Bacillus</taxon>
    </lineage>
</organism>
<dbReference type="AlphaFoldDB" id="I3DTG4"/>
<accession>I3DTG4</accession>
<dbReference type="InterPro" id="IPR032689">
    <property type="entry name" value="TraG-D_C"/>
</dbReference>
<geneLocation type="plasmid" evidence="2 3">
    <name>pBM69</name>
</geneLocation>
<evidence type="ECO:0000313" key="2">
    <source>
        <dbReference type="EMBL" id="AIE61737.1"/>
    </source>
</evidence>
<dbReference type="KEGG" id="bmet:BMMGA3_16940"/>
<keyword evidence="2" id="KW-0614">Plasmid</keyword>
<dbReference type="HOGENOM" id="CLU_3040484_0_0_9"/>
<evidence type="ECO:0000259" key="1">
    <source>
        <dbReference type="Pfam" id="PF12696"/>
    </source>
</evidence>
<dbReference type="EMBL" id="CP007740">
    <property type="protein sequence ID" value="AIE61737.1"/>
    <property type="molecule type" value="Genomic_DNA"/>
</dbReference>
<dbReference type="Proteomes" id="UP000027602">
    <property type="component" value="Plasmid pBM69"/>
</dbReference>
<dbReference type="Gene3D" id="3.40.50.300">
    <property type="entry name" value="P-loop containing nucleotide triphosphate hydrolases"/>
    <property type="match status" value="1"/>
</dbReference>
<reference evidence="2 3" key="1">
    <citation type="journal article" date="2015" name="BMC Genomics">
        <title>Transcriptome analysis of thermophilic methylotrophic Bacillus methanolicus MGA3 using RNA-sequencing provides detailed insights into its previously uncharted transcriptional landscape.</title>
        <authorList>
            <person name="Irla M."/>
            <person name="Neshat A."/>
            <person name="Brautaset T."/>
            <person name="Ruckert C."/>
            <person name="Kalinowski J."/>
            <person name="Wendisch V.F."/>
        </authorList>
    </citation>
    <scope>NUCLEOTIDE SEQUENCE [LARGE SCALE GENOMIC DNA]</scope>
    <source>
        <strain evidence="3">MGA3 / ATCC 53907</strain>
        <plasmid evidence="3">Plasmid pBM69</plasmid>
    </source>
</reference>
<proteinExistence type="predicted"/>
<protein>
    <recommendedName>
        <fullName evidence="1">TraD/TraG TraM recognition site domain-containing protein</fullName>
    </recommendedName>
</protein>
<feature type="domain" description="TraD/TraG TraM recognition site" evidence="1">
    <location>
        <begin position="12"/>
        <end position="53"/>
    </location>
</feature>
<keyword evidence="3" id="KW-1185">Reference proteome</keyword>
<dbReference type="Pfam" id="PF12696">
    <property type="entry name" value="TraG-D_C"/>
    <property type="match status" value="1"/>
</dbReference>